<dbReference type="SUPFAM" id="SSF47384">
    <property type="entry name" value="Homodimeric domain of signal transducing histidine kinase"/>
    <property type="match status" value="1"/>
</dbReference>
<dbReference type="PROSITE" id="PS50110">
    <property type="entry name" value="RESPONSE_REGULATORY"/>
    <property type="match status" value="1"/>
</dbReference>
<dbReference type="SMART" id="SM00387">
    <property type="entry name" value="HATPase_c"/>
    <property type="match status" value="1"/>
</dbReference>
<sequence length="1102" mass="120229">MTLFTGQDFSGAIETDNITANQTCYIVRDFTKEDNFRDRPYVAQWPHMRFYAEVPLYSPAGYVLGSYCVVDDKARADFGDLEIAALREVADAIAQHIENVRIVNCHRRTENLVKGLTTFVKHHSDFDPTEVSASTSGSSPVIIPAGASSNEKPINELDLTATAPAVPSGGKSTGDTRGTEQSSLTDYTDQTSPLFLDSEPTDTTSLYSNNADKTPVVQSGETEQAEAPIPEESNAAAVGQRRLPMVSVANESAAISERVARIFSRASVLLRDSMDLDGVLFLDACRSNSGVVSTQESGNWEPLPKTANPEFLVDQLPSPLDLPGVGSLANDSERLCEPLGYSFSSRVDTTSDSDCEPNITEDLLNAMIAAFPAGQIINLDGVGHDDYLLPKIQAQVEDHPAGEASQASALNNTQRISIRLAQRIPGAKSVLFFPLWDWNKSRWLAGTLVWTRSSDRALGMEELHYFKAFGDSIISEVSRIVWAFTERSKSDFISSLSHELRSPLHGILASAELLHASSLEPTQRDMAKMVETCGLTLLDTMNHLLDFSKINNLTTLKDTNLTSQADSDLTNLTTVFSLDVLVEEVADILYTGRRAPELVSHLAGRGHPATSQPELSDQQSSRNEMSVVIRIEELHSWRVQSVAGAWRRIVMNLLGNAMKWTKSGFVEICLSKARKQVNSQSVLAHLSVTDTGRGIAPDFLKHQLFSPFAQEDSLSEGVGLGLSIVRQLVKSLGGNINVQSELGIGTQVDVYVPVRLLEPTANDFGDASIVLQPPPAATSVQICLVNFHGYPSLREAPTGILSADAKRKLAIQSSLAKVFMALPNWHVCLAESMEKAHGDVAVMEETTFMEALVDIQIPSELMAKTGFKFIIVLSGRTPLFTGEDKFRNVIYIPQPLGPRKIEEAVKIIAERLDAGVQDEAAVSVPGEVLPVCPRTPERKLVRANMSESPQVTISEVTVDTASRDAPWGPLVPDTPKGPKNVHVLIVDDNEINVKILVTFMRKIGCGCDTASNGLIALEKYKESDRRYDLVLMDLSMPVMDGLVATRKIREYEKAEGLIPSRIMAVTGVASASMQQQALAAGIDDYLVKPVSLHDLKKIMNFA</sequence>
<comment type="catalytic activity">
    <reaction evidence="1">
        <text>ATP + protein L-histidine = ADP + protein N-phospho-L-histidine.</text>
        <dbReference type="EC" id="2.7.13.3"/>
    </reaction>
</comment>
<dbReference type="SUPFAM" id="SSF52172">
    <property type="entry name" value="CheY-like"/>
    <property type="match status" value="1"/>
</dbReference>
<proteinExistence type="predicted"/>
<dbReference type="GO" id="GO:0009927">
    <property type="term" value="F:histidine phosphotransfer kinase activity"/>
    <property type="evidence" value="ECO:0007669"/>
    <property type="project" value="TreeGrafter"/>
</dbReference>
<dbReference type="EC" id="2.7.13.3" evidence="2"/>
<dbReference type="GO" id="GO:0000155">
    <property type="term" value="F:phosphorelay sensor kinase activity"/>
    <property type="evidence" value="ECO:0007669"/>
    <property type="project" value="InterPro"/>
</dbReference>
<dbReference type="InterPro" id="IPR036890">
    <property type="entry name" value="HATPase_C_sf"/>
</dbReference>
<dbReference type="Pfam" id="PF00512">
    <property type="entry name" value="HisKA"/>
    <property type="match status" value="1"/>
</dbReference>
<dbReference type="InterPro" id="IPR005467">
    <property type="entry name" value="His_kinase_dom"/>
</dbReference>
<dbReference type="OMA" id="DYCKINN"/>
<evidence type="ECO:0000256" key="1">
    <source>
        <dbReference type="ARBA" id="ARBA00000085"/>
    </source>
</evidence>
<dbReference type="FunFam" id="3.30.565.10:FF:000201">
    <property type="entry name" value="Sensor histidine kinase/response regulator, putative (AFU_orthologue AFUA_4G01020)"/>
    <property type="match status" value="1"/>
</dbReference>
<dbReference type="Pfam" id="PF02518">
    <property type="entry name" value="HATPase_c"/>
    <property type="match status" value="1"/>
</dbReference>
<evidence type="ECO:0000256" key="5">
    <source>
        <dbReference type="ARBA" id="ARBA00022777"/>
    </source>
</evidence>
<dbReference type="InterPro" id="IPR003594">
    <property type="entry name" value="HATPase_dom"/>
</dbReference>
<keyword evidence="5 10" id="KW-0418">Kinase</keyword>
<dbReference type="HOGENOM" id="CLU_002763_0_0_1"/>
<dbReference type="AlphaFoldDB" id="A1CC66"/>
<dbReference type="PANTHER" id="PTHR43047">
    <property type="entry name" value="TWO-COMPONENT HISTIDINE PROTEIN KINASE"/>
    <property type="match status" value="1"/>
</dbReference>
<feature type="region of interest" description="Disordered" evidence="7">
    <location>
        <begin position="128"/>
        <end position="228"/>
    </location>
</feature>
<dbReference type="OrthoDB" id="303614at2759"/>
<dbReference type="VEuPathDB" id="FungiDB:ACLA_060820"/>
<dbReference type="RefSeq" id="XP_001273549.1">
    <property type="nucleotide sequence ID" value="XM_001273548.1"/>
</dbReference>
<evidence type="ECO:0000313" key="11">
    <source>
        <dbReference type="Proteomes" id="UP000006701"/>
    </source>
</evidence>
<dbReference type="KEGG" id="act:ACLA_060820"/>
<evidence type="ECO:0000256" key="3">
    <source>
        <dbReference type="ARBA" id="ARBA00022553"/>
    </source>
</evidence>
<feature type="domain" description="Histidine kinase" evidence="8">
    <location>
        <begin position="495"/>
        <end position="756"/>
    </location>
</feature>
<dbReference type="InterPro" id="IPR036097">
    <property type="entry name" value="HisK_dim/P_sf"/>
</dbReference>
<dbReference type="Gene3D" id="3.30.450.40">
    <property type="match status" value="1"/>
</dbReference>
<dbReference type="GeneID" id="4706083"/>
<dbReference type="PANTHER" id="PTHR43047:SF72">
    <property type="entry name" value="OSMOSENSING HISTIDINE PROTEIN KINASE SLN1"/>
    <property type="match status" value="1"/>
</dbReference>
<organism evidence="10 11">
    <name type="scientific">Aspergillus clavatus (strain ATCC 1007 / CBS 513.65 / DSM 816 / NCTC 3887 / NRRL 1 / QM 1276 / 107)</name>
    <dbReference type="NCBI Taxonomy" id="344612"/>
    <lineage>
        <taxon>Eukaryota</taxon>
        <taxon>Fungi</taxon>
        <taxon>Dikarya</taxon>
        <taxon>Ascomycota</taxon>
        <taxon>Pezizomycotina</taxon>
        <taxon>Eurotiomycetes</taxon>
        <taxon>Eurotiomycetidae</taxon>
        <taxon>Eurotiales</taxon>
        <taxon>Aspergillaceae</taxon>
        <taxon>Aspergillus</taxon>
        <taxon>Aspergillus subgen. Fumigati</taxon>
    </lineage>
</organism>
<dbReference type="SMART" id="SM00448">
    <property type="entry name" value="REC"/>
    <property type="match status" value="1"/>
</dbReference>
<dbReference type="SMART" id="SM00388">
    <property type="entry name" value="HisKA"/>
    <property type="match status" value="1"/>
</dbReference>
<dbReference type="FunFam" id="1.10.287.130:FF:000023">
    <property type="entry name" value="Sensor histidine kinase/response regulator, putative"/>
    <property type="match status" value="1"/>
</dbReference>
<evidence type="ECO:0000259" key="9">
    <source>
        <dbReference type="PROSITE" id="PS50110"/>
    </source>
</evidence>
<gene>
    <name evidence="10" type="ORF">ACLA_060820</name>
</gene>
<keyword evidence="11" id="KW-1185">Reference proteome</keyword>
<dbReference type="eggNOG" id="KOG0519">
    <property type="taxonomic scope" value="Eukaryota"/>
</dbReference>
<feature type="compositionally biased region" description="Polar residues" evidence="7">
    <location>
        <begin position="173"/>
        <end position="193"/>
    </location>
</feature>
<reference evidence="10 11" key="1">
    <citation type="journal article" date="2008" name="PLoS Genet.">
        <title>Genomic islands in the pathogenic filamentous fungus Aspergillus fumigatus.</title>
        <authorList>
            <person name="Fedorova N.D."/>
            <person name="Khaldi N."/>
            <person name="Joardar V.S."/>
            <person name="Maiti R."/>
            <person name="Amedeo P."/>
            <person name="Anderson M.J."/>
            <person name="Crabtree J."/>
            <person name="Silva J.C."/>
            <person name="Badger J.H."/>
            <person name="Albarraq A."/>
            <person name="Angiuoli S."/>
            <person name="Bussey H."/>
            <person name="Bowyer P."/>
            <person name="Cotty P.J."/>
            <person name="Dyer P.S."/>
            <person name="Egan A."/>
            <person name="Galens K."/>
            <person name="Fraser-Liggett C.M."/>
            <person name="Haas B.J."/>
            <person name="Inman J.M."/>
            <person name="Kent R."/>
            <person name="Lemieux S."/>
            <person name="Malavazi I."/>
            <person name="Orvis J."/>
            <person name="Roemer T."/>
            <person name="Ronning C.M."/>
            <person name="Sundaram J.P."/>
            <person name="Sutton G."/>
            <person name="Turner G."/>
            <person name="Venter J.C."/>
            <person name="White O.R."/>
            <person name="Whitty B.R."/>
            <person name="Youngman P."/>
            <person name="Wolfe K.H."/>
            <person name="Goldman G.H."/>
            <person name="Wortman J.R."/>
            <person name="Jiang B."/>
            <person name="Denning D.W."/>
            <person name="Nierman W.C."/>
        </authorList>
    </citation>
    <scope>NUCLEOTIDE SEQUENCE [LARGE SCALE GENOMIC DNA]</scope>
    <source>
        <strain evidence="11">ATCC 1007 / CBS 513.65 / DSM 816 / NCTC 3887 / NRRL 1</strain>
    </source>
</reference>
<dbReference type="InterPro" id="IPR011006">
    <property type="entry name" value="CheY-like_superfamily"/>
</dbReference>
<evidence type="ECO:0000256" key="2">
    <source>
        <dbReference type="ARBA" id="ARBA00012438"/>
    </source>
</evidence>
<feature type="modified residue" description="4-aspartylphosphate" evidence="6">
    <location>
        <position position="1033"/>
    </location>
</feature>
<dbReference type="PROSITE" id="PS50109">
    <property type="entry name" value="HIS_KIN"/>
    <property type="match status" value="1"/>
</dbReference>
<dbReference type="InterPro" id="IPR003661">
    <property type="entry name" value="HisK_dim/P_dom"/>
</dbReference>
<evidence type="ECO:0000256" key="7">
    <source>
        <dbReference type="SAM" id="MobiDB-lite"/>
    </source>
</evidence>
<dbReference type="Gene3D" id="3.40.50.2300">
    <property type="match status" value="1"/>
</dbReference>
<dbReference type="Pfam" id="PF00072">
    <property type="entry name" value="Response_reg"/>
    <property type="match status" value="1"/>
</dbReference>
<dbReference type="InterPro" id="IPR029016">
    <property type="entry name" value="GAF-like_dom_sf"/>
</dbReference>
<dbReference type="Gene3D" id="3.30.565.10">
    <property type="entry name" value="Histidine kinase-like ATPase, C-terminal domain"/>
    <property type="match status" value="1"/>
</dbReference>
<name>A1CC66_ASPCL</name>
<accession>A1CC66</accession>
<dbReference type="SUPFAM" id="SSF55781">
    <property type="entry name" value="GAF domain-like"/>
    <property type="match status" value="1"/>
</dbReference>
<evidence type="ECO:0000256" key="6">
    <source>
        <dbReference type="PROSITE-ProRule" id="PRU00169"/>
    </source>
</evidence>
<feature type="domain" description="Response regulatory" evidence="9">
    <location>
        <begin position="982"/>
        <end position="1102"/>
    </location>
</feature>
<dbReference type="GO" id="GO:0005886">
    <property type="term" value="C:plasma membrane"/>
    <property type="evidence" value="ECO:0007669"/>
    <property type="project" value="TreeGrafter"/>
</dbReference>
<protein>
    <recommendedName>
        <fullName evidence="2">histidine kinase</fullName>
        <ecNumber evidence="2">2.7.13.3</ecNumber>
    </recommendedName>
</protein>
<dbReference type="Gene3D" id="1.10.287.130">
    <property type="match status" value="1"/>
</dbReference>
<dbReference type="CDD" id="cd00082">
    <property type="entry name" value="HisKA"/>
    <property type="match status" value="1"/>
</dbReference>
<dbReference type="SUPFAM" id="SSF55874">
    <property type="entry name" value="ATPase domain of HSP90 chaperone/DNA topoisomerase II/histidine kinase"/>
    <property type="match status" value="1"/>
</dbReference>
<dbReference type="InterPro" id="IPR001789">
    <property type="entry name" value="Sig_transdc_resp-reg_receiver"/>
</dbReference>
<dbReference type="CDD" id="cd17546">
    <property type="entry name" value="REC_hyHK_CKI1_RcsC-like"/>
    <property type="match status" value="1"/>
</dbReference>
<evidence type="ECO:0000259" key="8">
    <source>
        <dbReference type="PROSITE" id="PS50109"/>
    </source>
</evidence>
<evidence type="ECO:0000256" key="4">
    <source>
        <dbReference type="ARBA" id="ARBA00022679"/>
    </source>
</evidence>
<evidence type="ECO:0000313" key="10">
    <source>
        <dbReference type="EMBL" id="EAW12123.1"/>
    </source>
</evidence>
<dbReference type="Proteomes" id="UP000006701">
    <property type="component" value="Unassembled WGS sequence"/>
</dbReference>
<feature type="compositionally biased region" description="Polar residues" evidence="7">
    <location>
        <begin position="201"/>
        <end position="222"/>
    </location>
</feature>
<dbReference type="InterPro" id="IPR004358">
    <property type="entry name" value="Sig_transdc_His_kin-like_C"/>
</dbReference>
<keyword evidence="4" id="KW-0808">Transferase</keyword>
<dbReference type="EMBL" id="DS027050">
    <property type="protein sequence ID" value="EAW12123.1"/>
    <property type="molecule type" value="Genomic_DNA"/>
</dbReference>
<keyword evidence="3 6" id="KW-0597">Phosphoprotein</keyword>
<dbReference type="PRINTS" id="PR00344">
    <property type="entry name" value="BCTRLSENSOR"/>
</dbReference>